<sequence length="327" mass="36343">MEQSLITQNPLELSRNANDIKGLDALRRAAQSGDSKALDEAAKQFEAIFVQMMLKSMRKAQDVMADKDSPFNSEQVKFYRDMHDTQIASDLASNGSIGLADIIVRQLGKAVDGYMPAGALRSDGNLSSINRNAIASTQKSQEEVLGNQSIKTFQSFKTAAFDDAQSFIEQLYPAAQQAAEELGIDPKALLAQAAIETGWGQHMIHNTSGQNSHNLFGIKADRRWQGDRAMVDTIEFEQGVAAPKKAPFRMYDSFADSMQDYVGFVKQNSRYEDAVKHSQSPQDYFSELQKAGYATDPDYANKVIAVFEGEQFKQYSLEKFSDRGEKK</sequence>
<dbReference type="OrthoDB" id="289937at2"/>
<keyword evidence="6" id="KW-0574">Periplasm</keyword>
<dbReference type="InterPro" id="IPR023346">
    <property type="entry name" value="Lysozyme-like_dom_sf"/>
</dbReference>
<evidence type="ECO:0000256" key="5">
    <source>
        <dbReference type="ARBA" id="ARBA00013433"/>
    </source>
</evidence>
<comment type="similarity">
    <text evidence="3">In the N-terminal section; belongs to the FlgJ family.</text>
</comment>
<dbReference type="PRINTS" id="PR01002">
    <property type="entry name" value="FLGFLGJ"/>
</dbReference>
<dbReference type="GO" id="GO:0004040">
    <property type="term" value="F:amidase activity"/>
    <property type="evidence" value="ECO:0007669"/>
    <property type="project" value="InterPro"/>
</dbReference>
<dbReference type="GO" id="GO:0071555">
    <property type="term" value="P:cell wall organization"/>
    <property type="evidence" value="ECO:0007669"/>
    <property type="project" value="UniProtKB-KW"/>
</dbReference>
<evidence type="ECO:0000313" key="14">
    <source>
        <dbReference type="Proteomes" id="UP000011864"/>
    </source>
</evidence>
<protein>
    <recommendedName>
        <fullName evidence="5">Peptidoglycan hydrolase FlgJ</fullName>
    </recommendedName>
    <alternativeName>
        <fullName evidence="11">Muramidase FlgJ</fullName>
    </alternativeName>
</protein>
<evidence type="ECO:0000259" key="12">
    <source>
        <dbReference type="SMART" id="SM00047"/>
    </source>
</evidence>
<dbReference type="SUPFAM" id="SSF53955">
    <property type="entry name" value="Lysozyme-like"/>
    <property type="match status" value="1"/>
</dbReference>
<dbReference type="NCBIfam" id="TIGR02541">
    <property type="entry name" value="flagell_FlgJ"/>
    <property type="match status" value="1"/>
</dbReference>
<keyword evidence="13" id="KW-0966">Cell projection</keyword>
<evidence type="ECO:0000256" key="7">
    <source>
        <dbReference type="ARBA" id="ARBA00022795"/>
    </source>
</evidence>
<keyword evidence="9" id="KW-0326">Glycosidase</keyword>
<evidence type="ECO:0000256" key="1">
    <source>
        <dbReference type="ARBA" id="ARBA00002954"/>
    </source>
</evidence>
<dbReference type="GO" id="GO:0044780">
    <property type="term" value="P:bacterial-type flagellum assembly"/>
    <property type="evidence" value="ECO:0007669"/>
    <property type="project" value="InterPro"/>
</dbReference>
<proteinExistence type="inferred from homology"/>
<comment type="function">
    <text evidence="1">Flagellum-specific muramidase which hydrolyzes the peptidoglycan layer to assemble the rod structure in the periplasmic space.</text>
</comment>
<dbReference type="PANTHER" id="PTHR33308">
    <property type="entry name" value="PEPTIDOGLYCAN HYDROLASE FLGJ"/>
    <property type="match status" value="1"/>
</dbReference>
<dbReference type="EMBL" id="CP003837">
    <property type="protein sequence ID" value="AGH45815.1"/>
    <property type="molecule type" value="Genomic_DNA"/>
</dbReference>
<dbReference type="Gene3D" id="2.10.70.40">
    <property type="entry name" value="peptidoglycan hydrolase"/>
    <property type="match status" value="1"/>
</dbReference>
<accession>K7A9Z6</accession>
<dbReference type="InterPro" id="IPR013377">
    <property type="entry name" value="FlgJ"/>
</dbReference>
<keyword evidence="14" id="KW-1185">Reference proteome</keyword>
<evidence type="ECO:0000256" key="4">
    <source>
        <dbReference type="ARBA" id="ARBA00007974"/>
    </source>
</evidence>
<dbReference type="InterPro" id="IPR051056">
    <property type="entry name" value="Glycosyl_Hydrolase_73"/>
</dbReference>
<dbReference type="PATRIC" id="fig|1129794.4.peg.3691"/>
<dbReference type="Proteomes" id="UP000011864">
    <property type="component" value="Chromosome"/>
</dbReference>
<dbReference type="GO" id="GO:0016798">
    <property type="term" value="F:hydrolase activity, acting on glycosyl bonds"/>
    <property type="evidence" value="ECO:0007669"/>
    <property type="project" value="UniProtKB-KW"/>
</dbReference>
<evidence type="ECO:0000256" key="11">
    <source>
        <dbReference type="ARBA" id="ARBA00030835"/>
    </source>
</evidence>
<dbReference type="AlphaFoldDB" id="K7A9Z6"/>
<name>K7A9Z6_9ALTE</name>
<dbReference type="Pfam" id="PF01832">
    <property type="entry name" value="Glucosaminidase"/>
    <property type="match status" value="1"/>
</dbReference>
<comment type="subcellular location">
    <subcellularLocation>
        <location evidence="2">Periplasm</location>
    </subcellularLocation>
</comment>
<dbReference type="InterPro" id="IPR002901">
    <property type="entry name" value="MGlyc_endo_b_GlcNAc-like_dom"/>
</dbReference>
<keyword evidence="13" id="KW-0282">Flagellum</keyword>
<dbReference type="Pfam" id="PF10135">
    <property type="entry name" value="Rod-binding"/>
    <property type="match status" value="1"/>
</dbReference>
<evidence type="ECO:0000256" key="9">
    <source>
        <dbReference type="ARBA" id="ARBA00023295"/>
    </source>
</evidence>
<comment type="similarity">
    <text evidence="4">In the C-terminal section; belongs to the glycosyl hydrolase 73 family.</text>
</comment>
<dbReference type="eggNOG" id="COG1705">
    <property type="taxonomic scope" value="Bacteria"/>
</dbReference>
<gene>
    <name evidence="13" type="ORF">C427_3707</name>
</gene>
<dbReference type="InterPro" id="IPR019301">
    <property type="entry name" value="Flagellar_prot_FlgJ_N"/>
</dbReference>
<dbReference type="Gene3D" id="1.10.530.10">
    <property type="match status" value="1"/>
</dbReference>
<dbReference type="SMART" id="SM00047">
    <property type="entry name" value="LYZ2"/>
    <property type="match status" value="1"/>
</dbReference>
<evidence type="ECO:0000256" key="2">
    <source>
        <dbReference type="ARBA" id="ARBA00004418"/>
    </source>
</evidence>
<dbReference type="GO" id="GO:0071973">
    <property type="term" value="P:bacterial-type flagellum-dependent cell motility"/>
    <property type="evidence" value="ECO:0007669"/>
    <property type="project" value="TreeGrafter"/>
</dbReference>
<evidence type="ECO:0000256" key="3">
    <source>
        <dbReference type="ARBA" id="ARBA00006880"/>
    </source>
</evidence>
<keyword evidence="7" id="KW-1005">Bacterial flagellum biogenesis</keyword>
<evidence type="ECO:0000256" key="10">
    <source>
        <dbReference type="ARBA" id="ARBA00023316"/>
    </source>
</evidence>
<evidence type="ECO:0000256" key="6">
    <source>
        <dbReference type="ARBA" id="ARBA00022764"/>
    </source>
</evidence>
<reference evidence="13 14" key="1">
    <citation type="journal article" date="2013" name="Genome Announc.">
        <title>Complete Genome Sequence of Glaciecola psychrophila Strain 170T.</title>
        <authorList>
            <person name="Yin J."/>
            <person name="Chen J."/>
            <person name="Liu G."/>
            <person name="Yu Y."/>
            <person name="Song L."/>
            <person name="Wang X."/>
            <person name="Qu X."/>
        </authorList>
    </citation>
    <scope>NUCLEOTIDE SEQUENCE [LARGE SCALE GENOMIC DNA]</scope>
    <source>
        <strain evidence="13 14">170</strain>
    </source>
</reference>
<feature type="domain" description="Mannosyl-glycoprotein endo-beta-N-acetylglucosamidase-like" evidence="12">
    <location>
        <begin position="157"/>
        <end position="316"/>
    </location>
</feature>
<dbReference type="GO" id="GO:0042597">
    <property type="term" value="C:periplasmic space"/>
    <property type="evidence" value="ECO:0007669"/>
    <property type="project" value="UniProtKB-SubCell"/>
</dbReference>
<evidence type="ECO:0000313" key="13">
    <source>
        <dbReference type="EMBL" id="AGH45815.1"/>
    </source>
</evidence>
<organism evidence="13 14">
    <name type="scientific">Paraglaciecola psychrophila 170</name>
    <dbReference type="NCBI Taxonomy" id="1129794"/>
    <lineage>
        <taxon>Bacteria</taxon>
        <taxon>Pseudomonadati</taxon>
        <taxon>Pseudomonadota</taxon>
        <taxon>Gammaproteobacteria</taxon>
        <taxon>Alteromonadales</taxon>
        <taxon>Alteromonadaceae</taxon>
        <taxon>Paraglaciecola</taxon>
    </lineage>
</organism>
<dbReference type="STRING" id="1129794.C427_3707"/>
<dbReference type="PANTHER" id="PTHR33308:SF9">
    <property type="entry name" value="PEPTIDOGLYCAN HYDROLASE FLGJ"/>
    <property type="match status" value="1"/>
</dbReference>
<evidence type="ECO:0000256" key="8">
    <source>
        <dbReference type="ARBA" id="ARBA00022801"/>
    </source>
</evidence>
<keyword evidence="10" id="KW-0961">Cell wall biogenesis/degradation</keyword>
<dbReference type="RefSeq" id="WP_007637831.1">
    <property type="nucleotide sequence ID" value="NC_020514.1"/>
</dbReference>
<dbReference type="HOGENOM" id="CLU_013771_3_0_6"/>
<dbReference type="eggNOG" id="COG3951">
    <property type="taxonomic scope" value="Bacteria"/>
</dbReference>
<dbReference type="KEGG" id="gps:C427_3707"/>
<keyword evidence="13" id="KW-0969">Cilium</keyword>
<keyword evidence="8" id="KW-0378">Hydrolase</keyword>